<gene>
    <name evidence="4" type="ORF">GHK86_08645</name>
</gene>
<dbReference type="EMBL" id="WJHE01000389">
    <property type="protein sequence ID" value="MST32788.1"/>
    <property type="molecule type" value="Genomic_DNA"/>
</dbReference>
<evidence type="ECO:0000313" key="4">
    <source>
        <dbReference type="EMBL" id="MST32788.1"/>
    </source>
</evidence>
<dbReference type="InterPro" id="IPR028098">
    <property type="entry name" value="Glyco_trans_4-like_N"/>
</dbReference>
<evidence type="ECO:0000313" key="5">
    <source>
        <dbReference type="Proteomes" id="UP000437736"/>
    </source>
</evidence>
<reference evidence="4 5" key="1">
    <citation type="submission" date="2019-11" db="EMBL/GenBank/DDBJ databases">
        <title>Acidiferrimicrobium australis gen. nov., sp. nov., an acidophilic and obligately heterotrophic, member of the Actinobacteria that catalyses dissimilatory oxido- reduction of iron isolated from metal-rich acidic water in Chile.</title>
        <authorList>
            <person name="Gonzalez D."/>
            <person name="Huber K."/>
            <person name="Hedrich S."/>
            <person name="Rojas-Villalobos C."/>
            <person name="Quatrini R."/>
            <person name="Dinamarca M.A."/>
            <person name="Schwarz A."/>
            <person name="Canales C."/>
            <person name="Nancucheo I."/>
        </authorList>
    </citation>
    <scope>NUCLEOTIDE SEQUENCE [LARGE SCALE GENOMIC DNA]</scope>
    <source>
        <strain evidence="4 5">USS-CCA1</strain>
    </source>
</reference>
<dbReference type="Pfam" id="PF13692">
    <property type="entry name" value="Glyco_trans_1_4"/>
    <property type="match status" value="1"/>
</dbReference>
<proteinExistence type="predicted"/>
<dbReference type="Pfam" id="PF13579">
    <property type="entry name" value="Glyco_trans_4_4"/>
    <property type="match status" value="1"/>
</dbReference>
<feature type="domain" description="Glycosyltransferase subfamily 4-like N-terminal" evidence="3">
    <location>
        <begin position="11"/>
        <end position="170"/>
    </location>
</feature>
<protein>
    <submittedName>
        <fullName evidence="4">Glycosyltransferase</fullName>
    </submittedName>
</protein>
<name>A0ABW9QTH0_9ACTN</name>
<keyword evidence="1" id="KW-0328">Glycosyltransferase</keyword>
<keyword evidence="2" id="KW-0808">Transferase</keyword>
<evidence type="ECO:0000256" key="2">
    <source>
        <dbReference type="ARBA" id="ARBA00022679"/>
    </source>
</evidence>
<evidence type="ECO:0000259" key="3">
    <source>
        <dbReference type="Pfam" id="PF13579"/>
    </source>
</evidence>
<evidence type="ECO:0000256" key="1">
    <source>
        <dbReference type="ARBA" id="ARBA00022676"/>
    </source>
</evidence>
<dbReference type="Proteomes" id="UP000437736">
    <property type="component" value="Unassembled WGS sequence"/>
</dbReference>
<accession>A0ABW9QTH0</accession>
<comment type="caution">
    <text evidence="4">The sequence shown here is derived from an EMBL/GenBank/DDBJ whole genome shotgun (WGS) entry which is preliminary data.</text>
</comment>
<organism evidence="4 5">
    <name type="scientific">Acidiferrimicrobium australe</name>
    <dbReference type="NCBI Taxonomy" id="2664430"/>
    <lineage>
        <taxon>Bacteria</taxon>
        <taxon>Bacillati</taxon>
        <taxon>Actinomycetota</taxon>
        <taxon>Acidimicrobiia</taxon>
        <taxon>Acidimicrobiales</taxon>
        <taxon>Acidimicrobiaceae</taxon>
        <taxon>Acidiferrimicrobium</taxon>
    </lineage>
</organism>
<sequence length="370" mass="38840">MLAFSPLDAYSGMGARTRAVIEDLVALGAEVVPISVGEGDDGATLRAGSATLRVEAVTVGSKGGLLPRLGWRLRQLAPSLDALVMEGAMFVPAVTAAGARCPLVWDVNELETLHYRRLPPAPATTARRAAWRILEEWAARQAAVVVAISDDEADWCSRLLPASRDRLAVVGHRVPRPPSISISQPTRTRRPDWGETDPRIVFVGNLGAKHNADAARWIVEALAPELQCAATVLLVGPGTETAGSGRIGRAHVVGLGAVEDLSTVIGSDDIAIAPLAAGAGVKTKVLDYLDLGCRVVATPVSLEGIADPPGVVRAELDGFAGALRAMVSSPEPVALLRRRGEQQRAWLGRHAAPAGTQAGWRDVLARLGLA</sequence>
<dbReference type="Gene3D" id="3.40.50.2000">
    <property type="entry name" value="Glycogen Phosphorylase B"/>
    <property type="match status" value="2"/>
</dbReference>
<feature type="non-terminal residue" evidence="4">
    <location>
        <position position="370"/>
    </location>
</feature>
<dbReference type="SUPFAM" id="SSF53756">
    <property type="entry name" value="UDP-Glycosyltransferase/glycogen phosphorylase"/>
    <property type="match status" value="1"/>
</dbReference>
<keyword evidence="5" id="KW-1185">Reference proteome</keyword>